<reference evidence="2 3" key="1">
    <citation type="submission" date="2019-10" db="EMBL/GenBank/DDBJ databases">
        <title>Assembly and Annotation for the nematode Trichostrongylus colubriformis.</title>
        <authorList>
            <person name="Martin J."/>
        </authorList>
    </citation>
    <scope>NUCLEOTIDE SEQUENCE [LARGE SCALE GENOMIC DNA]</scope>
    <source>
        <strain evidence="2">G859</strain>
        <tissue evidence="2">Whole worm</tissue>
    </source>
</reference>
<accession>A0AAN8IKK5</accession>
<keyword evidence="3" id="KW-1185">Reference proteome</keyword>
<dbReference type="EMBL" id="WIXE01011174">
    <property type="protein sequence ID" value="KAK5976981.1"/>
    <property type="molecule type" value="Genomic_DNA"/>
</dbReference>
<evidence type="ECO:0000313" key="2">
    <source>
        <dbReference type="EMBL" id="KAK5976981.1"/>
    </source>
</evidence>
<dbReference type="Proteomes" id="UP001331761">
    <property type="component" value="Unassembled WGS sequence"/>
</dbReference>
<evidence type="ECO:0000256" key="1">
    <source>
        <dbReference type="SAM" id="MobiDB-lite"/>
    </source>
</evidence>
<proteinExistence type="predicted"/>
<dbReference type="AlphaFoldDB" id="A0AAN8IKK5"/>
<protein>
    <submittedName>
        <fullName evidence="2">Uncharacterized protein</fullName>
    </submittedName>
</protein>
<name>A0AAN8IKK5_TRICO</name>
<evidence type="ECO:0000313" key="3">
    <source>
        <dbReference type="Proteomes" id="UP001331761"/>
    </source>
</evidence>
<organism evidence="2 3">
    <name type="scientific">Trichostrongylus colubriformis</name>
    <name type="common">Black scour worm</name>
    <dbReference type="NCBI Taxonomy" id="6319"/>
    <lineage>
        <taxon>Eukaryota</taxon>
        <taxon>Metazoa</taxon>
        <taxon>Ecdysozoa</taxon>
        <taxon>Nematoda</taxon>
        <taxon>Chromadorea</taxon>
        <taxon>Rhabditida</taxon>
        <taxon>Rhabditina</taxon>
        <taxon>Rhabditomorpha</taxon>
        <taxon>Strongyloidea</taxon>
        <taxon>Trichostrongylidae</taxon>
        <taxon>Trichostrongylus</taxon>
    </lineage>
</organism>
<gene>
    <name evidence="2" type="ORF">GCK32_003767</name>
</gene>
<sequence>MDMATGNLTPRRPPEKLKESTNIAPGPPGPTGFAGIPSIPVTDGQPDKKGLMSNLITTPHTAPVYRGLLLRTTRTHKSRQSSVVLLFTKMRTSLLLLVFTCCALASLYRREAKVGERVELYLGNQTHSWCRITTYHTRGTCFPFRNTNSKFFRENGTLVFESVKESDSGMYYALGGAEKPNGESRAGRLALLADAEIVLSVHK</sequence>
<feature type="region of interest" description="Disordered" evidence="1">
    <location>
        <begin position="1"/>
        <end position="38"/>
    </location>
</feature>
<comment type="caution">
    <text evidence="2">The sequence shown here is derived from an EMBL/GenBank/DDBJ whole genome shotgun (WGS) entry which is preliminary data.</text>
</comment>